<evidence type="ECO:0000313" key="3">
    <source>
        <dbReference type="Proteomes" id="UP000029554"/>
    </source>
</evidence>
<dbReference type="eggNOG" id="COG5295">
    <property type="taxonomic scope" value="Bacteria"/>
</dbReference>
<keyword evidence="1" id="KW-0732">Signal</keyword>
<evidence type="ECO:0000256" key="1">
    <source>
        <dbReference type="SAM" id="SignalP"/>
    </source>
</evidence>
<dbReference type="OrthoDB" id="1143915at2"/>
<reference evidence="2 3" key="1">
    <citation type="submission" date="2014-09" db="EMBL/GenBank/DDBJ databases">
        <title>Whole Genome Shotgun of Flavobacterium aquatile LMG 4008.</title>
        <authorList>
            <person name="Gale A.N."/>
            <person name="Pipes S.E."/>
            <person name="Newman J.D."/>
        </authorList>
    </citation>
    <scope>NUCLEOTIDE SEQUENCE [LARGE SCALE GENOMIC DNA]</scope>
    <source>
        <strain evidence="2 3">LMG 4008</strain>
    </source>
</reference>
<accession>A0A095U4B6</accession>
<protein>
    <submittedName>
        <fullName evidence="2">Uncharacterized protein</fullName>
    </submittedName>
</protein>
<dbReference type="Proteomes" id="UP000029554">
    <property type="component" value="Unassembled WGS sequence"/>
</dbReference>
<proteinExistence type="predicted"/>
<dbReference type="EMBL" id="JRHH01000001">
    <property type="protein sequence ID" value="KGD69498.1"/>
    <property type="molecule type" value="Genomic_DNA"/>
</dbReference>
<dbReference type="STRING" id="1453498.LG45_01660"/>
<organism evidence="2 3">
    <name type="scientific">Flavobacterium aquatile LMG 4008 = ATCC 11947</name>
    <dbReference type="NCBI Taxonomy" id="1453498"/>
    <lineage>
        <taxon>Bacteria</taxon>
        <taxon>Pseudomonadati</taxon>
        <taxon>Bacteroidota</taxon>
        <taxon>Flavobacteriia</taxon>
        <taxon>Flavobacteriales</taxon>
        <taxon>Flavobacteriaceae</taxon>
        <taxon>Flavobacterium</taxon>
    </lineage>
</organism>
<evidence type="ECO:0000313" key="2">
    <source>
        <dbReference type="EMBL" id="KGD69498.1"/>
    </source>
</evidence>
<dbReference type="RefSeq" id="WP_035123758.1">
    <property type="nucleotide sequence ID" value="NZ_JRHH01000001.1"/>
</dbReference>
<dbReference type="eggNOG" id="COG4675">
    <property type="taxonomic scope" value="Bacteria"/>
</dbReference>
<name>A0A095U4B6_9FLAO</name>
<comment type="caution">
    <text evidence="2">The sequence shown here is derived from an EMBL/GenBank/DDBJ whole genome shotgun (WGS) entry which is preliminary data.</text>
</comment>
<gene>
    <name evidence="2" type="ORF">LG45_01660</name>
</gene>
<dbReference type="AlphaFoldDB" id="A0A095U4B6"/>
<sequence length="410" mass="42687">MKKFIYVIALFTSVMQAQVGIGTTTPSGALDVNSSLPLPSTHKAGLLPPIVALTATNSFTTTTVGSDIINPNGGGNPLAGTIVYNTNTSAAGANQVTPGYYYYNGTAWERFTSGTNSNWSLYGNAGTTPGTNYIGTSDSQALVVKTDNTERMRVEADGDVAIGTPTASNKLSVRHDQDGYGVMSVDNATAGGFSGIYFQQNTAYRGHIGHVNTGGTSTFGGKGLYQLASGDRPMIFSVGPAGSELFSERMRIDQIGNVGISTTNPTAKLTIGAGTATINTAPLKFTAGTNLTAVENGAVEYDGTNYFATSGGTRYTIAKILTGSATIDFGNRASENSNPLTQTITVIGAQPGDPVILGLPNAVMNSNSERHAHYMAWVSAVDTVTIKFSNPTSADIDPDSGTFKVSVVRY</sequence>
<feature type="chain" id="PRO_5001918944" evidence="1">
    <location>
        <begin position="20"/>
        <end position="410"/>
    </location>
</feature>
<feature type="signal peptide" evidence="1">
    <location>
        <begin position="1"/>
        <end position="19"/>
    </location>
</feature>
<keyword evidence="3" id="KW-1185">Reference proteome</keyword>